<dbReference type="EMBL" id="BFAD01000002">
    <property type="protein sequence ID" value="GBE80127.1"/>
    <property type="molecule type" value="Genomic_DNA"/>
</dbReference>
<feature type="compositionally biased region" description="Low complexity" evidence="1">
    <location>
        <begin position="196"/>
        <end position="209"/>
    </location>
</feature>
<dbReference type="AlphaFoldDB" id="A0A401GD87"/>
<name>A0A401GD87_9APHY</name>
<dbReference type="InParanoid" id="A0A401GD87"/>
<comment type="caution">
    <text evidence="2">The sequence shown here is derived from an EMBL/GenBank/DDBJ whole genome shotgun (WGS) entry which is preliminary data.</text>
</comment>
<dbReference type="GeneID" id="38777044"/>
<proteinExistence type="predicted"/>
<evidence type="ECO:0000313" key="3">
    <source>
        <dbReference type="Proteomes" id="UP000287166"/>
    </source>
</evidence>
<evidence type="ECO:0000313" key="2">
    <source>
        <dbReference type="EMBL" id="GBE80127.1"/>
    </source>
</evidence>
<evidence type="ECO:0000256" key="1">
    <source>
        <dbReference type="SAM" id="MobiDB-lite"/>
    </source>
</evidence>
<protein>
    <submittedName>
        <fullName evidence="2">Uncharacterized protein</fullName>
    </submittedName>
</protein>
<accession>A0A401GD87</accession>
<reference evidence="2 3" key="1">
    <citation type="journal article" date="2018" name="Sci. Rep.">
        <title>Genome sequence of the cauliflower mushroom Sparassis crispa (Hanabiratake) and its association with beneficial usage.</title>
        <authorList>
            <person name="Kiyama R."/>
            <person name="Furutani Y."/>
            <person name="Kawaguchi K."/>
            <person name="Nakanishi T."/>
        </authorList>
    </citation>
    <scope>NUCLEOTIDE SEQUENCE [LARGE SCALE GENOMIC DNA]</scope>
</reference>
<dbReference type="RefSeq" id="XP_027611040.1">
    <property type="nucleotide sequence ID" value="XM_027755239.1"/>
</dbReference>
<feature type="region of interest" description="Disordered" evidence="1">
    <location>
        <begin position="183"/>
        <end position="213"/>
    </location>
</feature>
<dbReference type="Proteomes" id="UP000287166">
    <property type="component" value="Unassembled WGS sequence"/>
</dbReference>
<keyword evidence="3" id="KW-1185">Reference proteome</keyword>
<organism evidence="2 3">
    <name type="scientific">Sparassis crispa</name>
    <dbReference type="NCBI Taxonomy" id="139825"/>
    <lineage>
        <taxon>Eukaryota</taxon>
        <taxon>Fungi</taxon>
        <taxon>Dikarya</taxon>
        <taxon>Basidiomycota</taxon>
        <taxon>Agaricomycotina</taxon>
        <taxon>Agaricomycetes</taxon>
        <taxon>Polyporales</taxon>
        <taxon>Sparassidaceae</taxon>
        <taxon>Sparassis</taxon>
    </lineage>
</organism>
<sequence length="351" mass="39897">MSSSIQTIHHSEIDTLLEEQRQYLRNNPLFLGNPALLNHVEWDKKDTTYDALINKRQSNTEPSQLADVVCIAEISKDKYWMIPGAFATIANREIANTDAFTRQRGSLRLFQLRKKALTDLWKPTLDGIKNLLTSVPNPRSRITHTIIENGEFVRVRHEWFEVYLSALHLFYPTLTTSQRIPPDEAEYEETSPEAPTTSAVTISSDAATDTSDDVDKTAAQLDAQYGIQTWNMCESFDWAQQHLQRIIEDKQLRGIPLPAFDLRNAKALHPNECESALKGALAKVTMNITRQRTWDKDFEGHNRDADAFYADISQITVVLPPGYEDIITSSAKRRGMNLPDDIIAAKKKIKK</sequence>
<gene>
    <name evidence="2" type="ORF">SCP_0213300</name>
</gene>